<evidence type="ECO:0000313" key="2">
    <source>
        <dbReference type="EMBL" id="GAG81337.1"/>
    </source>
</evidence>
<dbReference type="GO" id="GO:0000724">
    <property type="term" value="P:double-strand break repair via homologous recombination"/>
    <property type="evidence" value="ECO:0007669"/>
    <property type="project" value="TreeGrafter"/>
</dbReference>
<comment type="caution">
    <text evidence="2">The sequence shown here is derived from an EMBL/GenBank/DDBJ whole genome shotgun (WGS) entry which is preliminary data.</text>
</comment>
<dbReference type="SUPFAM" id="SSF50249">
    <property type="entry name" value="Nucleic acid-binding proteins"/>
    <property type="match status" value="1"/>
</dbReference>
<reference evidence="2" key="1">
    <citation type="journal article" date="2014" name="Front. Microbiol.">
        <title>High frequency of phylogenetically diverse reductive dehalogenase-homologous genes in deep subseafloor sedimentary metagenomes.</title>
        <authorList>
            <person name="Kawai M."/>
            <person name="Futagami T."/>
            <person name="Toyoda A."/>
            <person name="Takaki Y."/>
            <person name="Nishi S."/>
            <person name="Hori S."/>
            <person name="Arai W."/>
            <person name="Tsubouchi T."/>
            <person name="Morono Y."/>
            <person name="Uchiyama I."/>
            <person name="Ito T."/>
            <person name="Fujiyama A."/>
            <person name="Inagaki F."/>
            <person name="Takami H."/>
        </authorList>
    </citation>
    <scope>NUCLEOTIDE SEQUENCE</scope>
    <source>
        <strain evidence="2">Expedition CK06-06</strain>
    </source>
</reference>
<dbReference type="PANTHER" id="PTHR13356:SF0">
    <property type="entry name" value="SOSS COMPLEX SUBUNIT B HOMOLOG"/>
    <property type="match status" value="1"/>
</dbReference>
<accession>X1BJE6</accession>
<dbReference type="PANTHER" id="PTHR13356">
    <property type="entry name" value="OB FOLD NUCLEIC ACID BINDING PROTEIN-RELATED"/>
    <property type="match status" value="1"/>
</dbReference>
<dbReference type="GO" id="GO:0003677">
    <property type="term" value="F:DNA binding"/>
    <property type="evidence" value="ECO:0007669"/>
    <property type="project" value="UniProtKB-KW"/>
</dbReference>
<dbReference type="CDD" id="cd04491">
    <property type="entry name" value="SoSSB_OBF"/>
    <property type="match status" value="1"/>
</dbReference>
<sequence length="120" mass="12964">MKLAEVEPGKNVTVLIVRIISVAPPRIVKTRAGRKTMLKEVLIADDSGSSILSLWGFNEGTDLSAGKVIKIEDGWAKEWQGKVQLSLGRSGKYEILEDDGSVPSITQLGAVSQSRTAIEE</sequence>
<dbReference type="InterPro" id="IPR012340">
    <property type="entry name" value="NA-bd_OB-fold"/>
</dbReference>
<organism evidence="2">
    <name type="scientific">marine sediment metagenome</name>
    <dbReference type="NCBI Taxonomy" id="412755"/>
    <lineage>
        <taxon>unclassified sequences</taxon>
        <taxon>metagenomes</taxon>
        <taxon>ecological metagenomes</taxon>
    </lineage>
</organism>
<dbReference type="GO" id="GO:0010212">
    <property type="term" value="P:response to ionizing radiation"/>
    <property type="evidence" value="ECO:0007669"/>
    <property type="project" value="TreeGrafter"/>
</dbReference>
<protein>
    <recommendedName>
        <fullName evidence="3">OB domain-containing protein</fullName>
    </recommendedName>
</protein>
<name>X1BJE6_9ZZZZ</name>
<keyword evidence="1" id="KW-0238">DNA-binding</keyword>
<evidence type="ECO:0000256" key="1">
    <source>
        <dbReference type="ARBA" id="ARBA00023125"/>
    </source>
</evidence>
<dbReference type="Gene3D" id="2.40.50.140">
    <property type="entry name" value="Nucleic acid-binding proteins"/>
    <property type="match status" value="1"/>
</dbReference>
<gene>
    <name evidence="2" type="ORF">S01H4_21627</name>
</gene>
<evidence type="ECO:0008006" key="3">
    <source>
        <dbReference type="Google" id="ProtNLM"/>
    </source>
</evidence>
<dbReference type="InterPro" id="IPR051231">
    <property type="entry name" value="SOSS-B"/>
</dbReference>
<proteinExistence type="predicted"/>
<dbReference type="EMBL" id="BART01009814">
    <property type="protein sequence ID" value="GAG81337.1"/>
    <property type="molecule type" value="Genomic_DNA"/>
</dbReference>
<dbReference type="AlphaFoldDB" id="X1BJE6"/>